<organism evidence="7 8">
    <name type="scientific">Streptomyces hesseae</name>
    <dbReference type="NCBI Taxonomy" id="3075519"/>
    <lineage>
        <taxon>Bacteria</taxon>
        <taxon>Bacillati</taxon>
        <taxon>Actinomycetota</taxon>
        <taxon>Actinomycetes</taxon>
        <taxon>Kitasatosporales</taxon>
        <taxon>Streptomycetaceae</taxon>
        <taxon>Streptomyces</taxon>
    </lineage>
</organism>
<dbReference type="Gene3D" id="3.40.50.1820">
    <property type="entry name" value="alpha/beta hydrolase"/>
    <property type="match status" value="1"/>
</dbReference>
<evidence type="ECO:0000313" key="7">
    <source>
        <dbReference type="EMBL" id="MDT0453362.1"/>
    </source>
</evidence>
<feature type="compositionally biased region" description="Gly residues" evidence="4">
    <location>
        <begin position="43"/>
        <end position="59"/>
    </location>
</feature>
<evidence type="ECO:0000259" key="6">
    <source>
        <dbReference type="Pfam" id="PF08386"/>
    </source>
</evidence>
<evidence type="ECO:0000256" key="3">
    <source>
        <dbReference type="ARBA" id="ARBA00022801"/>
    </source>
</evidence>
<dbReference type="InterPro" id="IPR051601">
    <property type="entry name" value="Serine_prot/Carboxylest_S33"/>
</dbReference>
<feature type="compositionally biased region" description="Low complexity" evidence="4">
    <location>
        <begin position="73"/>
        <end position="85"/>
    </location>
</feature>
<feature type="signal peptide" evidence="5">
    <location>
        <begin position="1"/>
        <end position="24"/>
    </location>
</feature>
<dbReference type="SUPFAM" id="SSF53474">
    <property type="entry name" value="alpha/beta-Hydrolases"/>
    <property type="match status" value="1"/>
</dbReference>
<dbReference type="PANTHER" id="PTHR43248">
    <property type="entry name" value="2-SUCCINYL-6-HYDROXY-2,4-CYCLOHEXADIENE-1-CARBOXYLATE SYNTHASE"/>
    <property type="match status" value="1"/>
</dbReference>
<dbReference type="RefSeq" id="WP_311615146.1">
    <property type="nucleotide sequence ID" value="NZ_JAVRFI010000029.1"/>
</dbReference>
<evidence type="ECO:0000313" key="8">
    <source>
        <dbReference type="Proteomes" id="UP001180531"/>
    </source>
</evidence>
<keyword evidence="3 7" id="KW-0378">Hydrolase</keyword>
<feature type="domain" description="Peptidase S33 tripeptidyl aminopeptidase-like C-terminal" evidence="6">
    <location>
        <begin position="428"/>
        <end position="531"/>
    </location>
</feature>
<sequence length="532" mass="54848">MSPTRPRVTALASLAATILVIALAATGCGDNGGDRANGQDSGSSGGSGADSSNGNGGKNGSPAPKLSWKTCDAPTAAQGAGKAPGKAWQCAKLPVPLDHSKPDGAKIDLALIRSKATDPSHRIGSLVFNFGGPGASGVSALPSLADGYDTLHARYDLVSFDPRGVGESAGVRCQSDKELDAAYQVDGTPDDDAELRQTLAANKAFVDACAKNSGKVLPYVDTISAARDLDRIRAALGESRLHYFGISYGTELGGVYAHLFPKNVGRTVLDAVVDPTQDTVQGDLGQTKGFQLALDDYLKDCASAGAAGSGGRCPTLDEITTLLKDLDSRPLPTSQGRKLTQDEATNGIATALYSKDTWKYLTAGLQEARVKGTGNTLLLLFDSMAGRAPDGRYNNLQAANRAISCADSEERYGVEDVRRLLPEFKAASPVFGESAAWSLLSCTGWPVKGKWKTPEVGAEGAAPILVVGNAGDPATPVAGAANMAEKLGKGVGVRLTVKGEGHGTYGVDACATKTMDAAFLDGRLPADGTTCS</sequence>
<reference evidence="7" key="1">
    <citation type="submission" date="2024-05" db="EMBL/GenBank/DDBJ databases">
        <title>30 novel species of actinomycetes from the DSMZ collection.</title>
        <authorList>
            <person name="Nouioui I."/>
        </authorList>
    </citation>
    <scope>NUCLEOTIDE SEQUENCE</scope>
    <source>
        <strain evidence="7">DSM 40473</strain>
    </source>
</reference>
<name>A0ABU2SWJ1_9ACTN</name>
<evidence type="ECO:0000256" key="1">
    <source>
        <dbReference type="ARBA" id="ARBA00010088"/>
    </source>
</evidence>
<evidence type="ECO:0000256" key="4">
    <source>
        <dbReference type="SAM" id="MobiDB-lite"/>
    </source>
</evidence>
<accession>A0ABU2SWJ1</accession>
<feature type="region of interest" description="Disordered" evidence="4">
    <location>
        <begin position="30"/>
        <end position="85"/>
    </location>
</feature>
<dbReference type="EMBL" id="JAVRFI010000029">
    <property type="protein sequence ID" value="MDT0453362.1"/>
    <property type="molecule type" value="Genomic_DNA"/>
</dbReference>
<proteinExistence type="inferred from homology"/>
<dbReference type="PANTHER" id="PTHR43248:SF29">
    <property type="entry name" value="TRIPEPTIDYL AMINOPEPTIDASE"/>
    <property type="match status" value="1"/>
</dbReference>
<keyword evidence="8" id="KW-1185">Reference proteome</keyword>
<dbReference type="Proteomes" id="UP001180531">
    <property type="component" value="Unassembled WGS sequence"/>
</dbReference>
<dbReference type="GO" id="GO:0016787">
    <property type="term" value="F:hydrolase activity"/>
    <property type="evidence" value="ECO:0007669"/>
    <property type="project" value="UniProtKB-KW"/>
</dbReference>
<protein>
    <submittedName>
        <fullName evidence="7">Alpha/beta hydrolase</fullName>
    </submittedName>
</protein>
<dbReference type="InterPro" id="IPR029058">
    <property type="entry name" value="AB_hydrolase_fold"/>
</dbReference>
<dbReference type="PROSITE" id="PS51257">
    <property type="entry name" value="PROKAR_LIPOPROTEIN"/>
    <property type="match status" value="1"/>
</dbReference>
<dbReference type="InterPro" id="IPR013595">
    <property type="entry name" value="Pept_S33_TAP-like_C"/>
</dbReference>
<comment type="similarity">
    <text evidence="1">Belongs to the peptidase S33 family.</text>
</comment>
<feature type="chain" id="PRO_5047336761" evidence="5">
    <location>
        <begin position="25"/>
        <end position="532"/>
    </location>
</feature>
<dbReference type="Pfam" id="PF08386">
    <property type="entry name" value="Abhydrolase_4"/>
    <property type="match status" value="1"/>
</dbReference>
<evidence type="ECO:0000256" key="2">
    <source>
        <dbReference type="ARBA" id="ARBA00022729"/>
    </source>
</evidence>
<comment type="caution">
    <text evidence="7">The sequence shown here is derived from an EMBL/GenBank/DDBJ whole genome shotgun (WGS) entry which is preliminary data.</text>
</comment>
<keyword evidence="2 5" id="KW-0732">Signal</keyword>
<gene>
    <name evidence="7" type="ORF">RM609_30390</name>
</gene>
<evidence type="ECO:0000256" key="5">
    <source>
        <dbReference type="SAM" id="SignalP"/>
    </source>
</evidence>